<feature type="region of interest" description="Disordered" evidence="1">
    <location>
        <begin position="49"/>
        <end position="69"/>
    </location>
</feature>
<comment type="caution">
    <text evidence="3">The sequence shown here is derived from an EMBL/GenBank/DDBJ whole genome shotgun (WGS) entry which is preliminary data.</text>
</comment>
<evidence type="ECO:0000313" key="4">
    <source>
        <dbReference type="Proteomes" id="UP000316213"/>
    </source>
</evidence>
<feature type="transmembrane region" description="Helical" evidence="2">
    <location>
        <begin position="12"/>
        <end position="31"/>
    </location>
</feature>
<dbReference type="AlphaFoldDB" id="A0A5C6AW57"/>
<reference evidence="3 4" key="1">
    <citation type="submission" date="2019-02" db="EMBL/GenBank/DDBJ databases">
        <title>Deep-cultivation of Planctomycetes and their phenomic and genomic characterization uncovers novel biology.</title>
        <authorList>
            <person name="Wiegand S."/>
            <person name="Jogler M."/>
            <person name="Boedeker C."/>
            <person name="Pinto D."/>
            <person name="Vollmers J."/>
            <person name="Rivas-Marin E."/>
            <person name="Kohn T."/>
            <person name="Peeters S.H."/>
            <person name="Heuer A."/>
            <person name="Rast P."/>
            <person name="Oberbeckmann S."/>
            <person name="Bunk B."/>
            <person name="Jeske O."/>
            <person name="Meyerdierks A."/>
            <person name="Storesund J.E."/>
            <person name="Kallscheuer N."/>
            <person name="Luecker S."/>
            <person name="Lage O.M."/>
            <person name="Pohl T."/>
            <person name="Merkel B.J."/>
            <person name="Hornburger P."/>
            <person name="Mueller R.-W."/>
            <person name="Bruemmer F."/>
            <person name="Labrenz M."/>
            <person name="Spormann A.M."/>
            <person name="Op Den Camp H."/>
            <person name="Overmann J."/>
            <person name="Amann R."/>
            <person name="Jetten M.S.M."/>
            <person name="Mascher T."/>
            <person name="Medema M.H."/>
            <person name="Devos D.P."/>
            <person name="Kaster A.-K."/>
            <person name="Ovreas L."/>
            <person name="Rohde M."/>
            <person name="Galperin M.Y."/>
            <person name="Jogler C."/>
        </authorList>
    </citation>
    <scope>NUCLEOTIDE SEQUENCE [LARGE SCALE GENOMIC DNA]</scope>
    <source>
        <strain evidence="3 4">Pla100</strain>
    </source>
</reference>
<keyword evidence="4" id="KW-1185">Reference proteome</keyword>
<keyword evidence="2" id="KW-0812">Transmembrane</keyword>
<organism evidence="3 4">
    <name type="scientific">Neorhodopirellula pilleata</name>
    <dbReference type="NCBI Taxonomy" id="2714738"/>
    <lineage>
        <taxon>Bacteria</taxon>
        <taxon>Pseudomonadati</taxon>
        <taxon>Planctomycetota</taxon>
        <taxon>Planctomycetia</taxon>
        <taxon>Pirellulales</taxon>
        <taxon>Pirellulaceae</taxon>
        <taxon>Neorhodopirellula</taxon>
    </lineage>
</organism>
<protein>
    <submittedName>
        <fullName evidence="3">Uncharacterized protein</fullName>
    </submittedName>
</protein>
<gene>
    <name evidence="3" type="ORF">Pla100_06210</name>
</gene>
<keyword evidence="2" id="KW-0472">Membrane</keyword>
<evidence type="ECO:0000256" key="1">
    <source>
        <dbReference type="SAM" id="MobiDB-lite"/>
    </source>
</evidence>
<dbReference type="EMBL" id="SJPM01000001">
    <property type="protein sequence ID" value="TWU03691.1"/>
    <property type="molecule type" value="Genomic_DNA"/>
</dbReference>
<name>A0A5C6AW57_9BACT</name>
<keyword evidence="2" id="KW-1133">Transmembrane helix</keyword>
<accession>A0A5C6AW57</accession>
<evidence type="ECO:0000256" key="2">
    <source>
        <dbReference type="SAM" id="Phobius"/>
    </source>
</evidence>
<dbReference type="Proteomes" id="UP000316213">
    <property type="component" value="Unassembled WGS sequence"/>
</dbReference>
<proteinExistence type="predicted"/>
<sequence>MIDEHETRKQPWMSKVVASMFVIAVSGWLIFSPSSLFYVDDSEKAKRATENVNSGSGLNSGSGGNDISELFDERSEVPSPLEFLQGGLWELPDAKFRVGAEEIQDAEEAERRYRAEPEIETFAGISTEESRPLIDAFESLGTDVTHQNECAVHRIDSNGVKAKLYVGPNDQVLVLQILIGSEPPLRLLTFASPRKSKDHGMIHQGEPRLTASDWNLPLTDHARVTATRYSETGQPAATVLELSFGRDKLFQLWRDEGWEVERDTKAWSHWRLKSPTNELYSVTQHSENGKIVLVILKLQPANAGERNNEADD</sequence>
<evidence type="ECO:0000313" key="3">
    <source>
        <dbReference type="EMBL" id="TWU03691.1"/>
    </source>
</evidence>